<keyword evidence="1" id="KW-0813">Transport</keyword>
<dbReference type="RefSeq" id="WP_037549534.1">
    <property type="nucleotide sequence ID" value="NZ_JNUP01000071.1"/>
</dbReference>
<keyword evidence="3" id="KW-0067">ATP-binding</keyword>
<dbReference type="InterPro" id="IPR050763">
    <property type="entry name" value="ABC_transporter_ATP-binding"/>
</dbReference>
<proteinExistence type="predicted"/>
<name>A0A098QWS2_9SPIO</name>
<dbReference type="PANTHER" id="PTHR42711">
    <property type="entry name" value="ABC TRANSPORTER ATP-BINDING PROTEIN"/>
    <property type="match status" value="1"/>
</dbReference>
<keyword evidence="2" id="KW-0547">Nucleotide-binding</keyword>
<dbReference type="GO" id="GO:0005524">
    <property type="term" value="F:ATP binding"/>
    <property type="evidence" value="ECO:0007669"/>
    <property type="project" value="UniProtKB-KW"/>
</dbReference>
<organism evidence="5 6">
    <name type="scientific">Spirochaeta lutea</name>
    <dbReference type="NCBI Taxonomy" id="1480694"/>
    <lineage>
        <taxon>Bacteria</taxon>
        <taxon>Pseudomonadati</taxon>
        <taxon>Spirochaetota</taxon>
        <taxon>Spirochaetia</taxon>
        <taxon>Spirochaetales</taxon>
        <taxon>Spirochaetaceae</taxon>
        <taxon>Spirochaeta</taxon>
    </lineage>
</organism>
<evidence type="ECO:0000313" key="6">
    <source>
        <dbReference type="Proteomes" id="UP000029692"/>
    </source>
</evidence>
<evidence type="ECO:0000256" key="3">
    <source>
        <dbReference type="ARBA" id="ARBA00022840"/>
    </source>
</evidence>
<dbReference type="OrthoDB" id="9775135at2"/>
<dbReference type="InterPro" id="IPR003593">
    <property type="entry name" value="AAA+_ATPase"/>
</dbReference>
<evidence type="ECO:0000259" key="4">
    <source>
        <dbReference type="PROSITE" id="PS50893"/>
    </source>
</evidence>
<evidence type="ECO:0000256" key="2">
    <source>
        <dbReference type="ARBA" id="ARBA00022741"/>
    </source>
</evidence>
<dbReference type="EMBL" id="JNUP01000071">
    <property type="protein sequence ID" value="KGE70937.1"/>
    <property type="molecule type" value="Genomic_DNA"/>
</dbReference>
<dbReference type="eggNOG" id="COG1131">
    <property type="taxonomic scope" value="Bacteria"/>
</dbReference>
<dbReference type="STRING" id="1480694.DC28_13420"/>
<dbReference type="SUPFAM" id="SSF52540">
    <property type="entry name" value="P-loop containing nucleoside triphosphate hydrolases"/>
    <property type="match status" value="1"/>
</dbReference>
<dbReference type="PANTHER" id="PTHR42711:SF18">
    <property type="entry name" value="ABC TRANSPORTER, ATP-BINDING PROTEIN"/>
    <property type="match status" value="1"/>
</dbReference>
<comment type="caution">
    <text evidence="5">The sequence shown here is derived from an EMBL/GenBank/DDBJ whole genome shotgun (WGS) entry which is preliminary data.</text>
</comment>
<dbReference type="AlphaFoldDB" id="A0A098QWS2"/>
<sequence length="293" mass="32827">MISVSHLSYRYPGSPEQTLSDLSFAVPPGRIYGFLGPSGAGKSTTQKILYGVLKGYSGGVKILDRDLEHWSRRVYEVLGVALEFPRFYERLSARDNLTYYRLFYSASADRGPELMEYLGLKKDMDRPVEEFSKGMKMRLNLVRALQHDPQVLFLDEPTSGLDPIHASAVKDLLRREAEGGKTVFLTTHNMGLAQDVCHEVGFLVDGRIAASAAPDELRRRHKTGLVRVEITARHGENTDLLSREFPLENLAGNQEFLGFLAAGRVERIRSLEPNLEEIFLTTTGRSLHESSGE</sequence>
<protein>
    <recommendedName>
        <fullName evidence="4">ABC transporter domain-containing protein</fullName>
    </recommendedName>
</protein>
<gene>
    <name evidence="5" type="ORF">DC28_13420</name>
</gene>
<dbReference type="CDD" id="cd03230">
    <property type="entry name" value="ABC_DR_subfamily_A"/>
    <property type="match status" value="1"/>
</dbReference>
<dbReference type="InterPro" id="IPR003439">
    <property type="entry name" value="ABC_transporter-like_ATP-bd"/>
</dbReference>
<keyword evidence="6" id="KW-1185">Reference proteome</keyword>
<dbReference type="Proteomes" id="UP000029692">
    <property type="component" value="Unassembled WGS sequence"/>
</dbReference>
<dbReference type="PROSITE" id="PS50893">
    <property type="entry name" value="ABC_TRANSPORTER_2"/>
    <property type="match status" value="1"/>
</dbReference>
<dbReference type="Gene3D" id="3.40.50.300">
    <property type="entry name" value="P-loop containing nucleotide triphosphate hydrolases"/>
    <property type="match status" value="1"/>
</dbReference>
<accession>A0A098QWS2</accession>
<dbReference type="InterPro" id="IPR027417">
    <property type="entry name" value="P-loop_NTPase"/>
</dbReference>
<feature type="domain" description="ABC transporter" evidence="4">
    <location>
        <begin position="2"/>
        <end position="230"/>
    </location>
</feature>
<evidence type="ECO:0000313" key="5">
    <source>
        <dbReference type="EMBL" id="KGE70937.1"/>
    </source>
</evidence>
<dbReference type="SMART" id="SM00382">
    <property type="entry name" value="AAA"/>
    <property type="match status" value="1"/>
</dbReference>
<evidence type="ECO:0000256" key="1">
    <source>
        <dbReference type="ARBA" id="ARBA00022448"/>
    </source>
</evidence>
<dbReference type="PROSITE" id="PS00211">
    <property type="entry name" value="ABC_TRANSPORTER_1"/>
    <property type="match status" value="1"/>
</dbReference>
<dbReference type="InterPro" id="IPR017871">
    <property type="entry name" value="ABC_transporter-like_CS"/>
</dbReference>
<dbReference type="Pfam" id="PF00005">
    <property type="entry name" value="ABC_tran"/>
    <property type="match status" value="1"/>
</dbReference>
<dbReference type="GO" id="GO:0016887">
    <property type="term" value="F:ATP hydrolysis activity"/>
    <property type="evidence" value="ECO:0007669"/>
    <property type="project" value="InterPro"/>
</dbReference>
<reference evidence="5 6" key="1">
    <citation type="submission" date="2014-05" db="EMBL/GenBank/DDBJ databases">
        <title>De novo Genome Sequence of Spirocheata sp.</title>
        <authorList>
            <person name="Shivani Y."/>
            <person name="Subhash Y."/>
            <person name="Tushar L."/>
            <person name="Sasikala C."/>
            <person name="Ramana C.V."/>
        </authorList>
    </citation>
    <scope>NUCLEOTIDE SEQUENCE [LARGE SCALE GENOMIC DNA]</scope>
    <source>
        <strain evidence="5 6">JC230</strain>
    </source>
</reference>